<keyword evidence="2" id="KW-1185">Reference proteome</keyword>
<accession>A0A9Q4PZM1</accession>
<sequence length="150" mass="17388">MPINMHVTVPGDRDAVAAIEAEFAGLESLRWTQVFPDTAVRAWDSDSRALVAPEYSVRRPRFGDEWTHVHAWRVDADRVAVHAHLDVLDREFEYYHRGDHYDAATRRVRSHFSASEWRRKRPYSIDYRTGAETRAAWGETGDTKLEYVGD</sequence>
<protein>
    <submittedName>
        <fullName evidence="1">Uncharacterized protein</fullName>
    </submittedName>
</protein>
<organism evidence="1 2">
    <name type="scientific">Natrinema salsiterrestre</name>
    <dbReference type="NCBI Taxonomy" id="2950540"/>
    <lineage>
        <taxon>Archaea</taxon>
        <taxon>Methanobacteriati</taxon>
        <taxon>Methanobacteriota</taxon>
        <taxon>Stenosarchaea group</taxon>
        <taxon>Halobacteria</taxon>
        <taxon>Halobacteriales</taxon>
        <taxon>Natrialbaceae</taxon>
        <taxon>Natrinema</taxon>
    </lineage>
</organism>
<evidence type="ECO:0000313" key="1">
    <source>
        <dbReference type="EMBL" id="MDF9745080.1"/>
    </source>
</evidence>
<evidence type="ECO:0000313" key="2">
    <source>
        <dbReference type="Proteomes" id="UP001154061"/>
    </source>
</evidence>
<dbReference type="AlphaFoldDB" id="A0A9Q4PZM1"/>
<proteinExistence type="predicted"/>
<reference evidence="1" key="1">
    <citation type="submission" date="2022-06" db="EMBL/GenBank/DDBJ databases">
        <title>Natrinema sp. a new haloarchaeum isolate from saline soil.</title>
        <authorList>
            <person name="Strakova D."/>
            <person name="Galisteo C."/>
            <person name="Sanchez-Porro C."/>
            <person name="Ventosa A."/>
        </authorList>
    </citation>
    <scope>NUCLEOTIDE SEQUENCE</scope>
    <source>
        <strain evidence="1">S1CR25-10</strain>
    </source>
</reference>
<dbReference type="RefSeq" id="WP_277520560.1">
    <property type="nucleotide sequence ID" value="NZ_JAMQOT010000002.1"/>
</dbReference>
<dbReference type="EMBL" id="JAMQOT010000002">
    <property type="protein sequence ID" value="MDF9745080.1"/>
    <property type="molecule type" value="Genomic_DNA"/>
</dbReference>
<gene>
    <name evidence="1" type="ORF">NDI89_05720</name>
</gene>
<comment type="caution">
    <text evidence="1">The sequence shown here is derived from an EMBL/GenBank/DDBJ whole genome shotgun (WGS) entry which is preliminary data.</text>
</comment>
<dbReference type="Proteomes" id="UP001154061">
    <property type="component" value="Unassembled WGS sequence"/>
</dbReference>
<name>A0A9Q4PZM1_9EURY</name>